<comment type="caution">
    <text evidence="7">The sequence shown here is derived from an EMBL/GenBank/DDBJ whole genome shotgun (WGS) entry which is preliminary data.</text>
</comment>
<feature type="domain" description="ABC transmembrane type-2" evidence="6">
    <location>
        <begin position="26"/>
        <end position="260"/>
    </location>
</feature>
<keyword evidence="2 5" id="KW-0812">Transmembrane</keyword>
<evidence type="ECO:0000256" key="2">
    <source>
        <dbReference type="ARBA" id="ARBA00022692"/>
    </source>
</evidence>
<name>A0A084ABQ8_LACLC</name>
<dbReference type="InterPro" id="IPR013525">
    <property type="entry name" value="ABC2_TM"/>
</dbReference>
<feature type="transmembrane region" description="Helical" evidence="5">
    <location>
        <begin position="65"/>
        <end position="91"/>
    </location>
</feature>
<evidence type="ECO:0000256" key="3">
    <source>
        <dbReference type="ARBA" id="ARBA00022989"/>
    </source>
</evidence>
<feature type="transmembrane region" description="Helical" evidence="5">
    <location>
        <begin position="111"/>
        <end position="138"/>
    </location>
</feature>
<feature type="transmembrane region" description="Helical" evidence="5">
    <location>
        <begin position="145"/>
        <end position="171"/>
    </location>
</feature>
<dbReference type="Proteomes" id="UP000028401">
    <property type="component" value="Unassembled WGS sequence"/>
</dbReference>
<feature type="transmembrane region" description="Helical" evidence="5">
    <location>
        <begin position="198"/>
        <end position="220"/>
    </location>
</feature>
<comment type="subcellular location">
    <subcellularLocation>
        <location evidence="5">Cell membrane</location>
        <topology evidence="5">Multi-pass membrane protein</topology>
    </subcellularLocation>
    <subcellularLocation>
        <location evidence="1">Membrane</location>
        <topology evidence="1">Multi-pass membrane protein</topology>
    </subcellularLocation>
</comment>
<keyword evidence="3 5" id="KW-1133">Transmembrane helix</keyword>
<dbReference type="PANTHER" id="PTHR43229">
    <property type="entry name" value="NODULATION PROTEIN J"/>
    <property type="match status" value="1"/>
</dbReference>
<dbReference type="RefSeq" id="WP_042748131.1">
    <property type="nucleotide sequence ID" value="NZ_AZSI01000024.1"/>
</dbReference>
<dbReference type="InterPro" id="IPR047817">
    <property type="entry name" value="ABC2_TM_bact-type"/>
</dbReference>
<reference evidence="7 8" key="1">
    <citation type="submission" date="2014-06" db="EMBL/GenBank/DDBJ databases">
        <title>Draft genome sequence of the putrescine producing strain Lactococcus lactis subsp cremoris GE214.</title>
        <authorList>
            <person name="Ladero V."/>
            <person name="Linares D.M."/>
            <person name="del Rio B."/>
            <person name="Mayo B."/>
            <person name="Martin M.C."/>
            <person name="Fernandez M."/>
            <person name="Alvarez M.A."/>
        </authorList>
    </citation>
    <scope>NUCLEOTIDE SEQUENCE [LARGE SCALE GENOMIC DNA]</scope>
    <source>
        <strain evidence="7 8">GE214</strain>
    </source>
</reference>
<dbReference type="PATRIC" id="fig|1415168.3.peg.1209"/>
<feature type="transmembrane region" description="Helical" evidence="5">
    <location>
        <begin position="25"/>
        <end position="44"/>
    </location>
</feature>
<accession>A0A084ABQ8</accession>
<dbReference type="GO" id="GO:0043190">
    <property type="term" value="C:ATP-binding cassette (ABC) transporter complex"/>
    <property type="evidence" value="ECO:0007669"/>
    <property type="project" value="InterPro"/>
</dbReference>
<evidence type="ECO:0000313" key="7">
    <source>
        <dbReference type="EMBL" id="KEY62737.1"/>
    </source>
</evidence>
<evidence type="ECO:0000256" key="5">
    <source>
        <dbReference type="RuleBase" id="RU361157"/>
    </source>
</evidence>
<evidence type="ECO:0000259" key="6">
    <source>
        <dbReference type="PROSITE" id="PS51012"/>
    </source>
</evidence>
<comment type="similarity">
    <text evidence="5">Belongs to the ABC-2 integral membrane protein family.</text>
</comment>
<keyword evidence="4 5" id="KW-0472">Membrane</keyword>
<sequence>MNFKSNLIALRGEIVKQNKNYHNSLSSILSLLIWPIMNLIYIFFLYKSFNISYLSRYGITTINEFIIFLITGALVYNCFWSMVQSAFYLSFERQNGTLESVFITPVNILSYLYGRALGGIITSLWMYFSFSFIILFLTKEFSIKLIMVSVVAVVVVVFSATVWGGFINAIFLSSRDASYLFTICDEPMRIFSGSTVPILAFPIWGQIISYIFPATYCLYIVRNIYMSTLFSLNMYIYFILSLLILIALTFIIAKVSYKNSQKNGSLHLY</sequence>
<dbReference type="PROSITE" id="PS51012">
    <property type="entry name" value="ABC_TM2"/>
    <property type="match status" value="1"/>
</dbReference>
<dbReference type="AlphaFoldDB" id="A0A084ABQ8"/>
<evidence type="ECO:0000256" key="4">
    <source>
        <dbReference type="ARBA" id="ARBA00023136"/>
    </source>
</evidence>
<dbReference type="InterPro" id="IPR000412">
    <property type="entry name" value="ABC_2_transport"/>
</dbReference>
<gene>
    <name evidence="7" type="ORF">U725_01130</name>
</gene>
<keyword evidence="5" id="KW-0813">Transport</keyword>
<evidence type="ECO:0000313" key="8">
    <source>
        <dbReference type="Proteomes" id="UP000028401"/>
    </source>
</evidence>
<dbReference type="InterPro" id="IPR051784">
    <property type="entry name" value="Nod_factor_ABC_transporter"/>
</dbReference>
<dbReference type="Pfam" id="PF01061">
    <property type="entry name" value="ABC2_membrane"/>
    <property type="match status" value="1"/>
</dbReference>
<keyword evidence="5" id="KW-1003">Cell membrane</keyword>
<dbReference type="PIRSF" id="PIRSF006648">
    <property type="entry name" value="DrrB"/>
    <property type="match status" value="1"/>
</dbReference>
<evidence type="ECO:0000256" key="1">
    <source>
        <dbReference type="ARBA" id="ARBA00004141"/>
    </source>
</evidence>
<organism evidence="7 8">
    <name type="scientific">Lactococcus cremoris subsp. cremoris GE214</name>
    <dbReference type="NCBI Taxonomy" id="1415168"/>
    <lineage>
        <taxon>Bacteria</taxon>
        <taxon>Bacillati</taxon>
        <taxon>Bacillota</taxon>
        <taxon>Bacilli</taxon>
        <taxon>Lactobacillales</taxon>
        <taxon>Streptococcaceae</taxon>
        <taxon>Lactococcus</taxon>
        <taxon>Lactococcus cremoris subsp. cremoris</taxon>
    </lineage>
</organism>
<dbReference type="PANTHER" id="PTHR43229:SF2">
    <property type="entry name" value="NODULATION PROTEIN J"/>
    <property type="match status" value="1"/>
</dbReference>
<protein>
    <recommendedName>
        <fullName evidence="5">Transport permease protein</fullName>
    </recommendedName>
</protein>
<dbReference type="EMBL" id="AZSI01000024">
    <property type="protein sequence ID" value="KEY62737.1"/>
    <property type="molecule type" value="Genomic_DNA"/>
</dbReference>
<dbReference type="GO" id="GO:0140359">
    <property type="term" value="F:ABC-type transporter activity"/>
    <property type="evidence" value="ECO:0007669"/>
    <property type="project" value="InterPro"/>
</dbReference>
<feature type="transmembrane region" description="Helical" evidence="5">
    <location>
        <begin position="232"/>
        <end position="253"/>
    </location>
</feature>
<proteinExistence type="inferred from homology"/>